<organism evidence="3 4">
    <name type="scientific">Botryosphaeria dothidea</name>
    <dbReference type="NCBI Taxonomy" id="55169"/>
    <lineage>
        <taxon>Eukaryota</taxon>
        <taxon>Fungi</taxon>
        <taxon>Dikarya</taxon>
        <taxon>Ascomycota</taxon>
        <taxon>Pezizomycotina</taxon>
        <taxon>Dothideomycetes</taxon>
        <taxon>Dothideomycetes incertae sedis</taxon>
        <taxon>Botryosphaeriales</taxon>
        <taxon>Botryosphaeriaceae</taxon>
        <taxon>Botryosphaeria</taxon>
    </lineage>
</organism>
<dbReference type="Proteomes" id="UP000572817">
    <property type="component" value="Unassembled WGS sequence"/>
</dbReference>
<evidence type="ECO:0000256" key="2">
    <source>
        <dbReference type="SAM" id="MobiDB-lite"/>
    </source>
</evidence>
<dbReference type="GO" id="GO:0004061">
    <property type="term" value="F:arylformamidase activity"/>
    <property type="evidence" value="ECO:0007669"/>
    <property type="project" value="InterPro"/>
</dbReference>
<dbReference type="Pfam" id="PF04199">
    <property type="entry name" value="Cyclase"/>
    <property type="match status" value="1"/>
</dbReference>
<evidence type="ECO:0000256" key="1">
    <source>
        <dbReference type="ARBA" id="ARBA00007865"/>
    </source>
</evidence>
<dbReference type="Gene3D" id="3.50.30.50">
    <property type="entry name" value="Putative cyclase"/>
    <property type="match status" value="1"/>
</dbReference>
<dbReference type="InterPro" id="IPR007325">
    <property type="entry name" value="KFase/CYL"/>
</dbReference>
<feature type="region of interest" description="Disordered" evidence="2">
    <location>
        <begin position="1"/>
        <end position="26"/>
    </location>
</feature>
<sequence>MPFTDATLPELPDFDSLTLDPNGPPGNTWGLFGKDDELGMLNLLTPETVAAAAAREIKTGIRISLDLPLNQPNFPSFDRQPFHHETRQRGADRCVNDDIVHFNTQSSSQWDGFRHYGNQKHKCYYMGHTQQAVQSSNVIGTDAWLRAGGGIHGRGILVDYARFAAANGIAIDPFSSQPIPLAHVEQILRETHTVPRRGDILLLRTGTDAALKALSPAAQQALAARPEPNFVGLEATRATLRWLWAAGFAAAASDAPSFERGPVMGAHHDPAHVLHQWLLAGWGMPIGELFDLEGVAAECERQGRWAFWFGSVVLNVPGGVASPPNAVAIF</sequence>
<dbReference type="PANTHER" id="PTHR34861:SF11">
    <property type="entry name" value="CYCLASE"/>
    <property type="match status" value="1"/>
</dbReference>
<proteinExistence type="inferred from homology"/>
<protein>
    <submittedName>
        <fullName evidence="3">Major facilitator superfamily</fullName>
    </submittedName>
</protein>
<evidence type="ECO:0000313" key="3">
    <source>
        <dbReference type="EMBL" id="KAF4311650.1"/>
    </source>
</evidence>
<keyword evidence="4" id="KW-1185">Reference proteome</keyword>
<dbReference type="AlphaFoldDB" id="A0A8H4N777"/>
<dbReference type="InterPro" id="IPR037175">
    <property type="entry name" value="KFase_sf"/>
</dbReference>
<accession>A0A8H4N777</accession>
<name>A0A8H4N777_9PEZI</name>
<comment type="caution">
    <text evidence="3">The sequence shown here is derived from an EMBL/GenBank/DDBJ whole genome shotgun (WGS) entry which is preliminary data.</text>
</comment>
<comment type="similarity">
    <text evidence="1">Belongs to the Cyclase 1 superfamily.</text>
</comment>
<evidence type="ECO:0000313" key="4">
    <source>
        <dbReference type="Proteomes" id="UP000572817"/>
    </source>
</evidence>
<dbReference type="OrthoDB" id="5396at2759"/>
<dbReference type="GO" id="GO:0019441">
    <property type="term" value="P:L-tryptophan catabolic process to kynurenine"/>
    <property type="evidence" value="ECO:0007669"/>
    <property type="project" value="InterPro"/>
</dbReference>
<dbReference type="PANTHER" id="PTHR34861">
    <property type="match status" value="1"/>
</dbReference>
<dbReference type="EMBL" id="WWBZ02000009">
    <property type="protein sequence ID" value="KAF4311650.1"/>
    <property type="molecule type" value="Genomic_DNA"/>
</dbReference>
<dbReference type="SUPFAM" id="SSF102198">
    <property type="entry name" value="Putative cyclase"/>
    <property type="match status" value="1"/>
</dbReference>
<gene>
    <name evidence="3" type="ORF">GTA08_BOTSDO12982</name>
</gene>
<reference evidence="3" key="1">
    <citation type="submission" date="2020-04" db="EMBL/GenBank/DDBJ databases">
        <title>Genome Assembly and Annotation of Botryosphaeria dothidea sdau 11-99, a Latent Pathogen of Apple Fruit Ring Rot in China.</title>
        <authorList>
            <person name="Yu C."/>
            <person name="Diao Y."/>
            <person name="Lu Q."/>
            <person name="Zhao J."/>
            <person name="Cui S."/>
            <person name="Peng C."/>
            <person name="He B."/>
            <person name="Liu H."/>
        </authorList>
    </citation>
    <scope>NUCLEOTIDE SEQUENCE [LARGE SCALE GENOMIC DNA]</scope>
    <source>
        <strain evidence="3">Sdau11-99</strain>
    </source>
</reference>